<feature type="non-terminal residue" evidence="2">
    <location>
        <position position="1"/>
    </location>
</feature>
<feature type="region of interest" description="Disordered" evidence="1">
    <location>
        <begin position="378"/>
        <end position="401"/>
    </location>
</feature>
<feature type="compositionally biased region" description="Basic residues" evidence="1">
    <location>
        <begin position="389"/>
        <end position="401"/>
    </location>
</feature>
<dbReference type="Proteomes" id="UP000601435">
    <property type="component" value="Unassembled WGS sequence"/>
</dbReference>
<organism evidence="2 3">
    <name type="scientific">Symbiodinium necroappetens</name>
    <dbReference type="NCBI Taxonomy" id="1628268"/>
    <lineage>
        <taxon>Eukaryota</taxon>
        <taxon>Sar</taxon>
        <taxon>Alveolata</taxon>
        <taxon>Dinophyceae</taxon>
        <taxon>Suessiales</taxon>
        <taxon>Symbiodiniaceae</taxon>
        <taxon>Symbiodinium</taxon>
    </lineage>
</organism>
<sequence length="401" mass="45348">NQRRLVSWDGHTDPQHMVTDWGIPQGDGMSPLGLNILLFAGLLWVKHNTRHLDGDAAHFLFMDDRSWTASTLPKLLGIKTAWQRWSAIMGLLENAGKTQLTALRPKDLEELRKAADPREVKQNLVMLGTVTVTRMQRRTAAEEAQRLEKAASTAARATFLPLSRKAKYETIGATATAQASYGWIGRKPPEAECKRLDLAAWKACGEPYDAGIHHKRLLLSLPLETEIGIRQVMRMLHASGRWRLVQAAPTASEKCAFEWLRKHGWTMPHTLEYATAQYCTNRLAAYRKLVESAAVQLCGGLPWNEFLAQDPGRTWPVLHNVMAMVLGGKHRWNEMLFHDVHHAFPNAVGTLSQRGRFHGWEKVHDAAAEVLHRGLWKPNGDEETQMQKTQKKRSMMMKQGK</sequence>
<name>A0A812YVG4_9DINO</name>
<reference evidence="2" key="1">
    <citation type="submission" date="2021-02" db="EMBL/GenBank/DDBJ databases">
        <authorList>
            <person name="Dougan E. K."/>
            <person name="Rhodes N."/>
            <person name="Thang M."/>
            <person name="Chan C."/>
        </authorList>
    </citation>
    <scope>NUCLEOTIDE SEQUENCE</scope>
</reference>
<evidence type="ECO:0000256" key="1">
    <source>
        <dbReference type="SAM" id="MobiDB-lite"/>
    </source>
</evidence>
<proteinExistence type="predicted"/>
<accession>A0A812YVG4</accession>
<gene>
    <name evidence="2" type="ORF">SNEC2469_LOCUS23515</name>
</gene>
<dbReference type="OrthoDB" id="405872at2759"/>
<dbReference type="AlphaFoldDB" id="A0A812YVG4"/>
<dbReference type="EMBL" id="CAJNJA010043947">
    <property type="protein sequence ID" value="CAE7798064.1"/>
    <property type="molecule type" value="Genomic_DNA"/>
</dbReference>
<evidence type="ECO:0000313" key="2">
    <source>
        <dbReference type="EMBL" id="CAE7798064.1"/>
    </source>
</evidence>
<evidence type="ECO:0000313" key="3">
    <source>
        <dbReference type="Proteomes" id="UP000601435"/>
    </source>
</evidence>
<keyword evidence="3" id="KW-1185">Reference proteome</keyword>
<comment type="caution">
    <text evidence="2">The sequence shown here is derived from an EMBL/GenBank/DDBJ whole genome shotgun (WGS) entry which is preliminary data.</text>
</comment>
<evidence type="ECO:0008006" key="4">
    <source>
        <dbReference type="Google" id="ProtNLM"/>
    </source>
</evidence>
<protein>
    <recommendedName>
        <fullName evidence="4">Reverse transcriptase domain-containing protein</fullName>
    </recommendedName>
</protein>